<organism evidence="1 2">
    <name type="scientific">Leptospira levettii</name>
    <dbReference type="NCBI Taxonomy" id="2023178"/>
    <lineage>
        <taxon>Bacteria</taxon>
        <taxon>Pseudomonadati</taxon>
        <taxon>Spirochaetota</taxon>
        <taxon>Spirochaetia</taxon>
        <taxon>Leptospirales</taxon>
        <taxon>Leptospiraceae</taxon>
        <taxon>Leptospira</taxon>
    </lineage>
</organism>
<reference evidence="1" key="1">
    <citation type="submission" date="2022-06" db="EMBL/GenBank/DDBJ databases">
        <title>Leptospira isolates from biofilms formed at urban environments.</title>
        <authorList>
            <person name="Ribeiro P.S."/>
            <person name="Sousa T."/>
            <person name="Carvalho N."/>
            <person name="Aburjaile F."/>
            <person name="Neves F."/>
            <person name="Oliveira D."/>
            <person name="Blanco L."/>
            <person name="Lima J."/>
            <person name="Costa F."/>
            <person name="Brenig B."/>
            <person name="Soares S."/>
            <person name="Ramos R."/>
            <person name="Goes-Neto A."/>
            <person name="Matiuzzi M."/>
            <person name="Azevedo V."/>
            <person name="Ristow P."/>
        </authorList>
    </citation>
    <scope>NUCLEOTIDE SEQUENCE</scope>
    <source>
        <strain evidence="1">VSF7</strain>
    </source>
</reference>
<gene>
    <name evidence="1" type="ORF">ND810_18650</name>
</gene>
<evidence type="ECO:0008006" key="3">
    <source>
        <dbReference type="Google" id="ProtNLM"/>
    </source>
</evidence>
<name>A0AAW5VEI4_9LEPT</name>
<protein>
    <recommendedName>
        <fullName evidence="3">Lipoprotein</fullName>
    </recommendedName>
</protein>
<evidence type="ECO:0000313" key="2">
    <source>
        <dbReference type="Proteomes" id="UP001209694"/>
    </source>
</evidence>
<proteinExistence type="predicted"/>
<dbReference type="AlphaFoldDB" id="A0AAW5VEI4"/>
<sequence>MIKKKFYILLILLFIYCSKPLEINDKVYNGFYEVPFIHEYWTKHDFVLLKNNTDIFENLGDKTPIDYCPKDTISKIDKFSSFFYSNKNQQIRLDRILITCGAVSGWINLKYGNLILGEEPFLQNLIGKTLSIDKFKRRMTGMTTISYFRLSITPEQTVYFGYKDSNKTIKEIFPIYNEVRENEWILENKNTKLQIENDSKLYKFKVLKDNLGNFHFLNNKEFNLENQDI</sequence>
<accession>A0AAW5VEI4</accession>
<dbReference type="Proteomes" id="UP001209694">
    <property type="component" value="Unassembled WGS sequence"/>
</dbReference>
<evidence type="ECO:0000313" key="1">
    <source>
        <dbReference type="EMBL" id="MCW7517194.1"/>
    </source>
</evidence>
<dbReference type="RefSeq" id="WP_265356599.1">
    <property type="nucleotide sequence ID" value="NZ_JAMQPS010000014.1"/>
</dbReference>
<comment type="caution">
    <text evidence="1">The sequence shown here is derived from an EMBL/GenBank/DDBJ whole genome shotgun (WGS) entry which is preliminary data.</text>
</comment>
<dbReference type="EMBL" id="JAMQQD010000012">
    <property type="protein sequence ID" value="MCW7517194.1"/>
    <property type="molecule type" value="Genomic_DNA"/>
</dbReference>